<dbReference type="EMBL" id="JAEDAL010000002">
    <property type="protein sequence ID" value="MBH9552568.1"/>
    <property type="molecule type" value="Genomic_DNA"/>
</dbReference>
<gene>
    <name evidence="1" type="ORF">I7X43_06845</name>
</gene>
<dbReference type="RefSeq" id="WP_198100168.1">
    <property type="nucleotide sequence ID" value="NZ_JAEDAL010000002.1"/>
</dbReference>
<dbReference type="AlphaFoldDB" id="A0A931IXR4"/>
<accession>A0A931IXR4</accession>
<proteinExistence type="predicted"/>
<organism evidence="1 2">
    <name type="scientific">Inhella gelatinilytica</name>
    <dbReference type="NCBI Taxonomy" id="2795030"/>
    <lineage>
        <taxon>Bacteria</taxon>
        <taxon>Pseudomonadati</taxon>
        <taxon>Pseudomonadota</taxon>
        <taxon>Betaproteobacteria</taxon>
        <taxon>Burkholderiales</taxon>
        <taxon>Sphaerotilaceae</taxon>
        <taxon>Inhella</taxon>
    </lineage>
</organism>
<evidence type="ECO:0000313" key="1">
    <source>
        <dbReference type="EMBL" id="MBH9552568.1"/>
    </source>
</evidence>
<keyword evidence="2" id="KW-1185">Reference proteome</keyword>
<name>A0A931IXR4_9BURK</name>
<dbReference type="Proteomes" id="UP000620139">
    <property type="component" value="Unassembled WGS sequence"/>
</dbReference>
<protein>
    <submittedName>
        <fullName evidence="1">Uncharacterized protein</fullName>
    </submittedName>
</protein>
<evidence type="ECO:0000313" key="2">
    <source>
        <dbReference type="Proteomes" id="UP000620139"/>
    </source>
</evidence>
<sequence>MPYFQVLLHGDGVRISGEDPKWDIVGFYTTRIVRAADNKKAIEAACASVQKEWLKRECVANNSGGPPILTVESIEPSTVWAWLRARNMGHSFYGPDEGQT</sequence>
<reference evidence="1" key="1">
    <citation type="submission" date="2020-12" db="EMBL/GenBank/DDBJ databases">
        <title>The genome sequence of Inhella sp. 4Y17.</title>
        <authorList>
            <person name="Liu Y."/>
        </authorList>
    </citation>
    <scope>NUCLEOTIDE SEQUENCE</scope>
    <source>
        <strain evidence="1">4Y10</strain>
    </source>
</reference>
<comment type="caution">
    <text evidence="1">The sequence shown here is derived from an EMBL/GenBank/DDBJ whole genome shotgun (WGS) entry which is preliminary data.</text>
</comment>